<gene>
    <name evidence="2" type="ORF">M378DRAFT_839701</name>
</gene>
<feature type="region of interest" description="Disordered" evidence="1">
    <location>
        <begin position="464"/>
        <end position="484"/>
    </location>
</feature>
<dbReference type="Proteomes" id="UP000054549">
    <property type="component" value="Unassembled WGS sequence"/>
</dbReference>
<evidence type="ECO:0000313" key="2">
    <source>
        <dbReference type="EMBL" id="KIL68925.1"/>
    </source>
</evidence>
<sequence length="586" mass="66451">MNCTGWTYSQLDRVLRPLRNRCNALAAFSRRSLVSLDDLPPPLSILPPPDTVGIRIHLDKQHVKTLELSRRVYTVRDCFRNFLGKVLGNNNSPQRVPDRVITLADLCATFVGSRLDAESDNPAELFEAIPSQYQRKAVMAHALDLVLQLCPRNHTLLLLLLESTLAFGLANESNTLLQAILTAACCHDATTTSSPPLCHQAHQTFLVDLCDQWMSSGQSTTAFVRTLLFAQRTADLAQLWSCEAMNKFLTKLAQDDVATYMSSLHLLSQMLSDVDLPSTECELYSCLQPWLTTACTTLLTTHRDDHGLDHIPVLLHHIASSLEPYGQSDDMVVLEEIKNVSICLATHWLSRRNQIESARYQRRHIEQFLLEQNPPLPTTFNALVVPIVASGDLQFVKEKIQENARALRSRSWLQYEASLWACTLRQVESPRFEQLLTSSAGTKAVKDFRQRLIDQVEDAEKRCFGNQRRSTTTSTRSHGRKRSLEDSAEWGWDPSFGCWHRPQDRKRPRMNIEPDRYSTKLLPCSRLQRSDSDDSEQLSEEQGPEFVTLVSQAASRRVVLHRKERGGYPADPDSDDILGSFYQDHD</sequence>
<accession>A0A0C2SZF1</accession>
<evidence type="ECO:0000256" key="1">
    <source>
        <dbReference type="SAM" id="MobiDB-lite"/>
    </source>
</evidence>
<feature type="compositionally biased region" description="Acidic residues" evidence="1">
    <location>
        <begin position="533"/>
        <end position="543"/>
    </location>
</feature>
<keyword evidence="3" id="KW-1185">Reference proteome</keyword>
<dbReference type="HOGENOM" id="CLU_014056_0_0_1"/>
<name>A0A0C2SZF1_AMAMK</name>
<protein>
    <submittedName>
        <fullName evidence="2">Uncharacterized protein</fullName>
    </submittedName>
</protein>
<feature type="region of interest" description="Disordered" evidence="1">
    <location>
        <begin position="503"/>
        <end position="549"/>
    </location>
</feature>
<dbReference type="EMBL" id="KN818227">
    <property type="protein sequence ID" value="KIL68925.1"/>
    <property type="molecule type" value="Genomic_DNA"/>
</dbReference>
<dbReference type="OrthoDB" id="3158032at2759"/>
<dbReference type="InParanoid" id="A0A0C2SZF1"/>
<reference evidence="2 3" key="1">
    <citation type="submission" date="2014-04" db="EMBL/GenBank/DDBJ databases">
        <title>Evolutionary Origins and Diversification of the Mycorrhizal Mutualists.</title>
        <authorList>
            <consortium name="DOE Joint Genome Institute"/>
            <consortium name="Mycorrhizal Genomics Consortium"/>
            <person name="Kohler A."/>
            <person name="Kuo A."/>
            <person name="Nagy L.G."/>
            <person name="Floudas D."/>
            <person name="Copeland A."/>
            <person name="Barry K.W."/>
            <person name="Cichocki N."/>
            <person name="Veneault-Fourrey C."/>
            <person name="LaButti K."/>
            <person name="Lindquist E.A."/>
            <person name="Lipzen A."/>
            <person name="Lundell T."/>
            <person name="Morin E."/>
            <person name="Murat C."/>
            <person name="Riley R."/>
            <person name="Ohm R."/>
            <person name="Sun H."/>
            <person name="Tunlid A."/>
            <person name="Henrissat B."/>
            <person name="Grigoriev I.V."/>
            <person name="Hibbett D.S."/>
            <person name="Martin F."/>
        </authorList>
    </citation>
    <scope>NUCLEOTIDE SEQUENCE [LARGE SCALE GENOMIC DNA]</scope>
    <source>
        <strain evidence="2 3">Koide BX008</strain>
    </source>
</reference>
<feature type="region of interest" description="Disordered" evidence="1">
    <location>
        <begin position="562"/>
        <end position="586"/>
    </location>
</feature>
<evidence type="ECO:0000313" key="3">
    <source>
        <dbReference type="Proteomes" id="UP000054549"/>
    </source>
</evidence>
<proteinExistence type="predicted"/>
<organism evidence="2 3">
    <name type="scientific">Amanita muscaria (strain Koide BX008)</name>
    <dbReference type="NCBI Taxonomy" id="946122"/>
    <lineage>
        <taxon>Eukaryota</taxon>
        <taxon>Fungi</taxon>
        <taxon>Dikarya</taxon>
        <taxon>Basidiomycota</taxon>
        <taxon>Agaricomycotina</taxon>
        <taxon>Agaricomycetes</taxon>
        <taxon>Agaricomycetidae</taxon>
        <taxon>Agaricales</taxon>
        <taxon>Pluteineae</taxon>
        <taxon>Amanitaceae</taxon>
        <taxon>Amanita</taxon>
    </lineage>
</organism>
<dbReference type="AlphaFoldDB" id="A0A0C2SZF1"/>